<dbReference type="EMBL" id="CP144699">
    <property type="protein sequence ID" value="WVZ19484.1"/>
    <property type="molecule type" value="Genomic_DNA"/>
</dbReference>
<sequence>MIHFSLFHLIYCSHNLQSDPQDMLHLRKSLLRATLCHLNWKGCSMLNEQMTFLIPSAIYALSIGVVPFTQCFKEVPLAHNYFDVTDAQDDSHKSEDPKYQCVLDFLDCSVEVLAEIETMSKVEATQVKICPHVRVSREISDKLLHEMETSILGALVDEEINKRHLPDTLLICSLLSNLLYGCVFTRKINVSFSSKLSQHLELMLDNAVRIIQEDIDLQAFSCLGCDPTCDDLSPLVSSVHCFLSSPVCIKLRDQNLMGCAPFGQLIQSVERLLKAFVKLYESYSQHLINLQSDTIIQDMAATDNIQSSFPSDKSMSRIMDMELDVNDDSREVDGLAVGTKVGSDVSSSAEKWKMGMISVISSFFSASLLTWDVFFKLMEKENDPKVRGKILYHLCQHPLWSSSGQFIDLVNLMNDIIIEQVGFKLACDSVLIAAHTLLINLSSLDAVGKEKCGLYLTEVETKQCFLSLGNVVHKLSEVDLDWFGRVKLIDCICNLVLLDPQIGQTMIERLLLMLKDMDYRVRLFLARRIGILFQTWDGHEELFQDICLNFGVQMVVYSKGKVIHAKEVLGAGPQPQPIMETVVITLMHLALHSEKIELEAVFMICVVSAIEPSHRELVYAVLDNLSRELQYLTRMKYLEELLGSILFCWVACGVSLAALIETRQLFLPDVDPGHFLQYCCPWLLPALLINENTSDLNWVAKLSEEDRDKLIKRHLVSIVSCILSLCSCSLNAIVPYFSKDIVSLEIRTIVDGFLDLDDNHASASVVDKINIFRPDRVFMFLVEVHYKIVAAAHYRHKCHRLGGIEVLVTILGQRAAVLSTSNYLLNLTGSLIECRPLQDQCCQILNALLVQLKRNISTDVTSMLGEQLQFLVSKLVACCTPSKTQELCDSSASQALSLLHMLTVDSDSSMYDYVKELEPFPELKIFDEIRKFHKELCHTYSIRDHLAKFVKKSSYLPPRLLLSSLQAFHKKLLNEETLQRRGKAAGFSRDGCWQGDEEIVHAVWELVHMCRSNDASEVRELVSDFISRVGTGDPYSVVFHLHDTTSQFSLGKSMDTSSAIEISSDMGACLSEEHLVVLMKILMKDVVVVAHNTVFYSKTKHMEIVPPLQTQCAGFHLSKSLTLSLRGAIDGILSTKRGQHALQSFNSYQKSLIEVHSKGVNAELVENLLLDLDRKSKGEATSLEKSTVWVTDGKTFEMWICPLVYSLIAYCSDAILRLCQDIIMFKGEVAEFLLPSIFVNITARKDLEIDLHKLISLQLTEHVFTESNKLMKSIQVVLNSLNELRIRYVMERSSFVPSKREVSKNSRPSSYSSKTRSTSAKARESAVISNSLAKSPSSWEKVYWLSIDYLLVAKLAASCGSYFTSVMYVEHWCEEQFKTLTIGGPDFSHNETLPDHIEILVLAVTRINEPDSLYGILQSHKLTSQIITFEHEGNWGKALEYYDLQVQSHTSVQNDGSSRGLALKQTGSEHPSSFASKTDEMRQSRPYKGLIKSLQQIACAHVLEMYCRGLTSTKDLHHHDLEFTELQYESAWRAGKWDFSLPYVGTNFPLTPNIKCDHFNGNLHSCLRALEEGDLTDFQRKLRDSKQELVLSVSHASEESTEYIYLTIIKLQMLYHLDMAWDLRWRSCEDNTTKLFLLNPNNSSEPVIPSIEQLSWLDMEWCSILQRTQLHMNLLEPFIAFRRVLLQILSSRDCVLQHLLQSATTLRKGCRFSQAASALHEFKLLSVEAKGQSSSLYWLGRLEEAKLFRAQGQNLIAIDIAMYISQNYRSNEEASDAFRLVGKWLAETRSSNSRTILEKYLKPAVSIAENVNATAKNAMKRKCQTHFHLAHYADALFRSHEERLNSNEWQAAMRLRKHKTIELEALIKRLRSSTKGEKIDYSIKIQELQKQVAMDKEEAQKLLDDRDNFLSLALEGYKQCLVIGDKYDVRVVQPAASKEHNWCHHVIPQLSREKGVFRIVSLWFSLSSQKEVVNSMLSTIDEVQSFKFIPLVYQIASRMGNTKDGHGHLNFQFALVSLVKKMAIDHPYHTILQLLALANGDRIKDKQRSKSSFVVDIDKKLAAENLLNELSSYHGAIILQTKQMVEIYIRLAEMETKREDTNKKVTLPRDLRSLPMLELVPVVTATISIDHSCQYHEGSFPYFKGLADSVMIMNGINAPKVVECFGSDGCKYRQLAKSGNDDLRQDAV</sequence>
<organism evidence="6 7">
    <name type="scientific">Vigna mungo</name>
    <name type="common">Black gram</name>
    <name type="synonym">Phaseolus mungo</name>
    <dbReference type="NCBI Taxonomy" id="3915"/>
    <lineage>
        <taxon>Eukaryota</taxon>
        <taxon>Viridiplantae</taxon>
        <taxon>Streptophyta</taxon>
        <taxon>Embryophyta</taxon>
        <taxon>Tracheophyta</taxon>
        <taxon>Spermatophyta</taxon>
        <taxon>Magnoliopsida</taxon>
        <taxon>eudicotyledons</taxon>
        <taxon>Gunneridae</taxon>
        <taxon>Pentapetalae</taxon>
        <taxon>rosids</taxon>
        <taxon>fabids</taxon>
        <taxon>Fabales</taxon>
        <taxon>Fabaceae</taxon>
        <taxon>Papilionoideae</taxon>
        <taxon>50 kb inversion clade</taxon>
        <taxon>NPAAA clade</taxon>
        <taxon>indigoferoid/millettioid clade</taxon>
        <taxon>Phaseoleae</taxon>
        <taxon>Vigna</taxon>
    </lineage>
</organism>
<keyword evidence="1" id="KW-0808">Transferase</keyword>
<reference evidence="6 7" key="1">
    <citation type="journal article" date="2023" name="Life. Sci Alliance">
        <title>Evolutionary insights into 3D genome organization and epigenetic landscape of Vigna mungo.</title>
        <authorList>
            <person name="Junaid A."/>
            <person name="Singh B."/>
            <person name="Bhatia S."/>
        </authorList>
    </citation>
    <scope>NUCLEOTIDE SEQUENCE [LARGE SCALE GENOMIC DNA]</scope>
    <source>
        <strain evidence="6">Urdbean</strain>
    </source>
</reference>
<evidence type="ECO:0000256" key="3">
    <source>
        <dbReference type="SAM" id="MobiDB-lite"/>
    </source>
</evidence>
<feature type="domain" description="FAT" evidence="5">
    <location>
        <begin position="1351"/>
        <end position="2040"/>
    </location>
</feature>
<dbReference type="Gene3D" id="3.30.1010.10">
    <property type="entry name" value="Phosphatidylinositol 3-kinase Catalytic Subunit, Chain A, domain 4"/>
    <property type="match status" value="1"/>
</dbReference>
<evidence type="ECO:0000259" key="5">
    <source>
        <dbReference type="PROSITE" id="PS51189"/>
    </source>
</evidence>
<dbReference type="InterPro" id="IPR000403">
    <property type="entry name" value="PI3/4_kinase_cat_dom"/>
</dbReference>
<proteinExistence type="predicted"/>
<feature type="compositionally biased region" description="Polar residues" evidence="3">
    <location>
        <begin position="1465"/>
        <end position="1476"/>
    </location>
</feature>
<evidence type="ECO:0000313" key="7">
    <source>
        <dbReference type="Proteomes" id="UP001374535"/>
    </source>
</evidence>
<keyword evidence="1" id="KW-0723">Serine/threonine-protein kinase</keyword>
<evidence type="ECO:0000256" key="1">
    <source>
        <dbReference type="ARBA" id="ARBA00022527"/>
    </source>
</evidence>
<feature type="domain" description="PI3K/PI4K catalytic" evidence="4">
    <location>
        <begin position="2146"/>
        <end position="2188"/>
    </location>
</feature>
<evidence type="ECO:0000256" key="2">
    <source>
        <dbReference type="ARBA" id="ARBA00047899"/>
    </source>
</evidence>
<dbReference type="PANTHER" id="PTHR37079">
    <property type="entry name" value="SERINE/THREONINE-PROTEIN KINASE ATM"/>
    <property type="match status" value="1"/>
</dbReference>
<gene>
    <name evidence="6" type="ORF">V8G54_006806</name>
</gene>
<keyword evidence="1" id="KW-0418">Kinase</keyword>
<dbReference type="GO" id="GO:0004674">
    <property type="term" value="F:protein serine/threonine kinase activity"/>
    <property type="evidence" value="ECO:0007669"/>
    <property type="project" value="UniProtKB-KW"/>
</dbReference>
<feature type="region of interest" description="Disordered" evidence="3">
    <location>
        <begin position="1453"/>
        <end position="1479"/>
    </location>
</feature>
<evidence type="ECO:0000313" key="6">
    <source>
        <dbReference type="EMBL" id="WVZ19484.1"/>
    </source>
</evidence>
<comment type="catalytic activity">
    <reaction evidence="2">
        <text>L-threonyl-[protein] + ATP = O-phospho-L-threonyl-[protein] + ADP + H(+)</text>
        <dbReference type="Rhea" id="RHEA:46608"/>
        <dbReference type="Rhea" id="RHEA-COMP:11060"/>
        <dbReference type="Rhea" id="RHEA-COMP:11605"/>
        <dbReference type="ChEBI" id="CHEBI:15378"/>
        <dbReference type="ChEBI" id="CHEBI:30013"/>
        <dbReference type="ChEBI" id="CHEBI:30616"/>
        <dbReference type="ChEBI" id="CHEBI:61977"/>
        <dbReference type="ChEBI" id="CHEBI:456216"/>
        <dbReference type="EC" id="2.7.11.1"/>
    </reaction>
</comment>
<dbReference type="InterPro" id="IPR038980">
    <property type="entry name" value="ATM_plant"/>
</dbReference>
<dbReference type="PROSITE" id="PS50290">
    <property type="entry name" value="PI3_4_KINASE_3"/>
    <property type="match status" value="1"/>
</dbReference>
<protein>
    <submittedName>
        <fullName evidence="6">Uncharacterized protein</fullName>
    </submittedName>
</protein>
<dbReference type="Pfam" id="PF25360">
    <property type="entry name" value="TPR_ATM"/>
    <property type="match status" value="1"/>
</dbReference>
<dbReference type="InterPro" id="IPR014009">
    <property type="entry name" value="PIK_FAT"/>
</dbReference>
<name>A0AAQ3P0I7_VIGMU</name>
<dbReference type="GO" id="GO:0006974">
    <property type="term" value="P:DNA damage response"/>
    <property type="evidence" value="ECO:0007669"/>
    <property type="project" value="InterPro"/>
</dbReference>
<dbReference type="PROSITE" id="PS51189">
    <property type="entry name" value="FAT"/>
    <property type="match status" value="1"/>
</dbReference>
<accession>A0AAQ3P0I7</accession>
<dbReference type="Proteomes" id="UP001374535">
    <property type="component" value="Chromosome 2"/>
</dbReference>
<dbReference type="InterPro" id="IPR057445">
    <property type="entry name" value="ATM_TPR"/>
</dbReference>
<dbReference type="PANTHER" id="PTHR37079:SF4">
    <property type="entry name" value="SERINE_THREONINE-PROTEIN KINASE ATM"/>
    <property type="match status" value="1"/>
</dbReference>
<keyword evidence="7" id="KW-1185">Reference proteome</keyword>
<evidence type="ECO:0000259" key="4">
    <source>
        <dbReference type="PROSITE" id="PS50290"/>
    </source>
</evidence>